<gene>
    <name evidence="1" type="ORF">Nepgr_021689</name>
</gene>
<dbReference type="AlphaFoldDB" id="A0AAD3SX79"/>
<dbReference type="EMBL" id="BSYO01000021">
    <property type="protein sequence ID" value="GMH19848.1"/>
    <property type="molecule type" value="Genomic_DNA"/>
</dbReference>
<accession>A0AAD3SX79</accession>
<sequence length="228" mass="24089">MVDVKYSWKPSKCRLCLLLGHEEAKCKAVKRSSAVGNPPRKIALPKCRPLSSSSSADLPFEVDCPGLAGKVFADSLMKAPASASSPVQVIAGNLEMIPAPATPRASALSLMVDAVVCDSLNGKHPKDVDCELVFEAPAGADQELPEKSGSGAKHPLDSSLVVPGDDSLLQPHHLLGHLESNVPPVSYADSLKCGLGVPPPATDEFPKVDSVDQSSDAPPLRHWIWICF</sequence>
<organism evidence="1 2">
    <name type="scientific">Nepenthes gracilis</name>
    <name type="common">Slender pitcher plant</name>
    <dbReference type="NCBI Taxonomy" id="150966"/>
    <lineage>
        <taxon>Eukaryota</taxon>
        <taxon>Viridiplantae</taxon>
        <taxon>Streptophyta</taxon>
        <taxon>Embryophyta</taxon>
        <taxon>Tracheophyta</taxon>
        <taxon>Spermatophyta</taxon>
        <taxon>Magnoliopsida</taxon>
        <taxon>eudicotyledons</taxon>
        <taxon>Gunneridae</taxon>
        <taxon>Pentapetalae</taxon>
        <taxon>Caryophyllales</taxon>
        <taxon>Nepenthaceae</taxon>
        <taxon>Nepenthes</taxon>
    </lineage>
</organism>
<protein>
    <submittedName>
        <fullName evidence="1">Uncharacterized protein</fullName>
    </submittedName>
</protein>
<keyword evidence="2" id="KW-1185">Reference proteome</keyword>
<comment type="caution">
    <text evidence="1">The sequence shown here is derived from an EMBL/GenBank/DDBJ whole genome shotgun (WGS) entry which is preliminary data.</text>
</comment>
<reference evidence="1" key="1">
    <citation type="submission" date="2023-05" db="EMBL/GenBank/DDBJ databases">
        <title>Nepenthes gracilis genome sequencing.</title>
        <authorList>
            <person name="Fukushima K."/>
        </authorList>
    </citation>
    <scope>NUCLEOTIDE SEQUENCE</scope>
    <source>
        <strain evidence="1">SING2019-196</strain>
    </source>
</reference>
<evidence type="ECO:0000313" key="1">
    <source>
        <dbReference type="EMBL" id="GMH19848.1"/>
    </source>
</evidence>
<proteinExistence type="predicted"/>
<evidence type="ECO:0000313" key="2">
    <source>
        <dbReference type="Proteomes" id="UP001279734"/>
    </source>
</evidence>
<name>A0AAD3SX79_NEPGR</name>
<dbReference type="Proteomes" id="UP001279734">
    <property type="component" value="Unassembled WGS sequence"/>
</dbReference>